<dbReference type="GO" id="GO:0030366">
    <property type="term" value="F:molybdopterin synthase activity"/>
    <property type="evidence" value="ECO:0007669"/>
    <property type="project" value="UniProtKB-UniRule"/>
</dbReference>
<protein>
    <recommendedName>
        <fullName evidence="6">Molybdopterin synthase sulfur carrier subunit</fullName>
    </recommendedName>
    <alternativeName>
        <fullName evidence="6">Molybdenum cofactor synthesis protein 2 small subunit</fullName>
    </alternativeName>
    <alternativeName>
        <fullName evidence="6">Molybdenum cofactor synthesis protein 2A</fullName>
        <shortName evidence="6">MOCS2A</shortName>
    </alternativeName>
    <alternativeName>
        <fullName evidence="6">Sulfur carrier protein MOCS2A</fullName>
    </alternativeName>
</protein>
<feature type="modified residue" description="1-thioglycine; alternate" evidence="6">
    <location>
        <position position="87"/>
    </location>
</feature>
<evidence type="ECO:0000313" key="7">
    <source>
        <dbReference type="EMBL" id="CAG8608085.1"/>
    </source>
</evidence>
<keyword evidence="8" id="KW-1185">Reference proteome</keyword>
<organism evidence="7 8">
    <name type="scientific">Paraglomus occultum</name>
    <dbReference type="NCBI Taxonomy" id="144539"/>
    <lineage>
        <taxon>Eukaryota</taxon>
        <taxon>Fungi</taxon>
        <taxon>Fungi incertae sedis</taxon>
        <taxon>Mucoromycota</taxon>
        <taxon>Glomeromycotina</taxon>
        <taxon>Glomeromycetes</taxon>
        <taxon>Paraglomerales</taxon>
        <taxon>Paraglomeraceae</taxon>
        <taxon>Paraglomus</taxon>
    </lineage>
</organism>
<dbReference type="Pfam" id="PF02597">
    <property type="entry name" value="ThiS"/>
    <property type="match status" value="1"/>
</dbReference>
<dbReference type="InterPro" id="IPR003749">
    <property type="entry name" value="ThiS/MoaD-like"/>
</dbReference>
<name>A0A9N9CQ73_9GLOM</name>
<evidence type="ECO:0000256" key="5">
    <source>
        <dbReference type="ARBA" id="ARBA00023150"/>
    </source>
</evidence>
<dbReference type="PANTHER" id="PTHR33359">
    <property type="entry name" value="MOLYBDOPTERIN SYNTHASE SULFUR CARRIER SUBUNIT"/>
    <property type="match status" value="1"/>
</dbReference>
<dbReference type="InterPro" id="IPR044672">
    <property type="entry name" value="MOCS2A"/>
</dbReference>
<keyword evidence="2 6" id="KW-0963">Cytoplasm</keyword>
<proteinExistence type="inferred from homology"/>
<dbReference type="NCBIfam" id="TIGR01682">
    <property type="entry name" value="moaD"/>
    <property type="match status" value="1"/>
</dbReference>
<dbReference type="Gene3D" id="3.10.20.30">
    <property type="match status" value="1"/>
</dbReference>
<feature type="modified residue" description="Glycyl adenylate; alternate" evidence="6">
    <location>
        <position position="87"/>
    </location>
</feature>
<accession>A0A9N9CQ73</accession>
<comment type="caution">
    <text evidence="7">The sequence shown here is derived from an EMBL/GenBank/DDBJ whole genome shotgun (WGS) entry which is preliminary data.</text>
</comment>
<evidence type="ECO:0000256" key="3">
    <source>
        <dbReference type="ARBA" id="ARBA00022553"/>
    </source>
</evidence>
<evidence type="ECO:0000256" key="6">
    <source>
        <dbReference type="HAMAP-Rule" id="MF_03051"/>
    </source>
</evidence>
<keyword evidence="3 6" id="KW-0597">Phosphoprotein</keyword>
<dbReference type="GO" id="GO:1990133">
    <property type="term" value="C:molybdopterin adenylyltransferase complex"/>
    <property type="evidence" value="ECO:0007669"/>
    <property type="project" value="TreeGrafter"/>
</dbReference>
<comment type="similarity">
    <text evidence="6">Belongs to the MoaD family. MOCS2A subfamily.</text>
</comment>
<comment type="subcellular location">
    <subcellularLocation>
        <location evidence="6">Cytoplasm</location>
    </subcellularLocation>
</comment>
<evidence type="ECO:0000313" key="8">
    <source>
        <dbReference type="Proteomes" id="UP000789572"/>
    </source>
</evidence>
<dbReference type="AlphaFoldDB" id="A0A9N9CQ73"/>
<sequence length="87" mass="9684">MSDDKITITVLYFASACDATGLSSESLTFPLPQIRINELEDKLKARHEKLKSLLDVCMFAVNMEYCERDYIVKEGDEVAIIPPVSGG</sequence>
<dbReference type="OrthoDB" id="5595860at2759"/>
<comment type="pathway">
    <text evidence="1 6">Cofactor biosynthesis; molybdopterin biosynthesis.</text>
</comment>
<dbReference type="GO" id="GO:0006777">
    <property type="term" value="P:Mo-molybdopterin cofactor biosynthetic process"/>
    <property type="evidence" value="ECO:0007669"/>
    <property type="project" value="UniProtKB-UniRule"/>
</dbReference>
<dbReference type="Proteomes" id="UP000789572">
    <property type="component" value="Unassembled WGS sequence"/>
</dbReference>
<dbReference type="InterPro" id="IPR016155">
    <property type="entry name" value="Mopterin_synth/thiamin_S_b"/>
</dbReference>
<dbReference type="FunFam" id="3.10.20.30:FF:000010">
    <property type="entry name" value="Molybdopterin synthase sulfur carrier subunit"/>
    <property type="match status" value="1"/>
</dbReference>
<evidence type="ECO:0000256" key="4">
    <source>
        <dbReference type="ARBA" id="ARBA00022741"/>
    </source>
</evidence>
<evidence type="ECO:0000256" key="2">
    <source>
        <dbReference type="ARBA" id="ARBA00022490"/>
    </source>
</evidence>
<dbReference type="SUPFAM" id="SSF54285">
    <property type="entry name" value="MoaD/ThiS"/>
    <property type="match status" value="1"/>
</dbReference>
<comment type="subunit">
    <text evidence="6">Heterotetramer; composed of 2 small (MOCS2A) and 2 large (MOCS2B) subunits.</text>
</comment>
<gene>
    <name evidence="7" type="ORF">POCULU_LOCUS7811</name>
</gene>
<dbReference type="InterPro" id="IPR012675">
    <property type="entry name" value="Beta-grasp_dom_sf"/>
</dbReference>
<dbReference type="GO" id="GO:1990140">
    <property type="term" value="C:molybdopterin synthase complex"/>
    <property type="evidence" value="ECO:0007669"/>
    <property type="project" value="UniProtKB-UniRule"/>
</dbReference>
<comment type="PTM">
    <text evidence="6">C-terminal thiocarboxylation occurs in 2 steps, it is first acyl-adenylated (-COAMP) via the hesA/moeB/thiF part of UBA4, then thiocarboxylated (-COSH) via the rhodanese domain of UBA4.</text>
</comment>
<comment type="function">
    <text evidence="6">Acts as a sulfur carrier required for molybdopterin biosynthesis. Component of the molybdopterin synthase complex that catalyzes the conversion of precursor Z into molybdopterin by mediating the incorporation of 2 sulfur atoms into precursor Z to generate a dithiolene group. In the complex, serves as sulfur donor by being thiocarboxylated (-COSH) at its C-terminus by UBA4. After interaction with MOCS2B, the sulfur is then transferred to precursor Z to form molybdopterin.</text>
</comment>
<evidence type="ECO:0000256" key="1">
    <source>
        <dbReference type="ARBA" id="ARBA00005046"/>
    </source>
</evidence>
<dbReference type="GO" id="GO:0000166">
    <property type="term" value="F:nucleotide binding"/>
    <property type="evidence" value="ECO:0007669"/>
    <property type="project" value="UniProtKB-KW"/>
</dbReference>
<dbReference type="EMBL" id="CAJVPJ010001927">
    <property type="protein sequence ID" value="CAG8608085.1"/>
    <property type="molecule type" value="Genomic_DNA"/>
</dbReference>
<dbReference type="PANTHER" id="PTHR33359:SF1">
    <property type="entry name" value="MOLYBDOPTERIN SYNTHASE SULFUR CARRIER SUBUNIT"/>
    <property type="match status" value="1"/>
</dbReference>
<dbReference type="HAMAP" id="MF_03051">
    <property type="entry name" value="MOCS2A"/>
    <property type="match status" value="1"/>
</dbReference>
<dbReference type="PROSITE" id="PS51257">
    <property type="entry name" value="PROKAR_LIPOPROTEIN"/>
    <property type="match status" value="1"/>
</dbReference>
<keyword evidence="5 6" id="KW-0501">Molybdenum cofactor biosynthesis</keyword>
<reference evidence="7" key="1">
    <citation type="submission" date="2021-06" db="EMBL/GenBank/DDBJ databases">
        <authorList>
            <person name="Kallberg Y."/>
            <person name="Tangrot J."/>
            <person name="Rosling A."/>
        </authorList>
    </citation>
    <scope>NUCLEOTIDE SEQUENCE</scope>
    <source>
        <strain evidence="7">IA702</strain>
    </source>
</reference>
<keyword evidence="4 6" id="KW-0547">Nucleotide-binding</keyword>
<dbReference type="CDD" id="cd00754">
    <property type="entry name" value="Ubl_MoaD"/>
    <property type="match status" value="1"/>
</dbReference>
<dbReference type="InterPro" id="IPR028887">
    <property type="entry name" value="MOCS2A_euk"/>
</dbReference>